<feature type="region of interest" description="Disordered" evidence="1">
    <location>
        <begin position="313"/>
        <end position="352"/>
    </location>
</feature>
<feature type="region of interest" description="Disordered" evidence="1">
    <location>
        <begin position="45"/>
        <end position="66"/>
    </location>
</feature>
<organism evidence="2">
    <name type="scientific">Streptomyces sp. NBC_00049</name>
    <dbReference type="NCBI Taxonomy" id="2903617"/>
    <lineage>
        <taxon>Bacteria</taxon>
        <taxon>Bacillati</taxon>
        <taxon>Actinomycetota</taxon>
        <taxon>Actinomycetes</taxon>
        <taxon>Kitasatosporales</taxon>
        <taxon>Streptomycetaceae</taxon>
        <taxon>Streptomyces</taxon>
    </lineage>
</organism>
<gene>
    <name evidence="2" type="ORF">OG327_18710</name>
</gene>
<proteinExistence type="predicted"/>
<dbReference type="EMBL" id="CP108264">
    <property type="protein sequence ID" value="WTU75185.1"/>
    <property type="molecule type" value="Genomic_DNA"/>
</dbReference>
<evidence type="ECO:0000313" key="2">
    <source>
        <dbReference type="EMBL" id="WTU75185.1"/>
    </source>
</evidence>
<sequence>MSSEPIPKHIEEGALSRALARDVASKQAANSPGATVRRISAAATAAGFKDKAADKEKNLPAESKEKQYIDNLATDKTKLTPPDGTKPISAFWTYGIEHKDAPKDSRGNRMLSQRFIAEEWAAEQNKIPGTAQTLETTQGGRELDNMFLWESKVIEALGSENAGFQPGYAKATWARISDTYAGLAEGRVIVFGQDADTRSILHQQELGALCKNAQVGLHNIHFAYEADQKWPEVTRAEAGTDAVRAVAQFNDPTLPRYINPQEFAAQAPEDRKAQIDKITEGFAPGQAEVEAVKAPEQQASPKSLPTPLWQVGFKHSHKTTKAVTTSPGSGGGPAVDPALTPRPLATGMDGPA</sequence>
<feature type="compositionally biased region" description="Basic and acidic residues" evidence="1">
    <location>
        <begin position="48"/>
        <end position="66"/>
    </location>
</feature>
<reference evidence="2" key="1">
    <citation type="submission" date="2022-10" db="EMBL/GenBank/DDBJ databases">
        <title>The complete genomes of actinobacterial strains from the NBC collection.</title>
        <authorList>
            <person name="Joergensen T.S."/>
            <person name="Alvarez Arevalo M."/>
            <person name="Sterndorff E.B."/>
            <person name="Faurdal D."/>
            <person name="Vuksanovic O."/>
            <person name="Mourched A.-S."/>
            <person name="Charusanti P."/>
            <person name="Shaw S."/>
            <person name="Blin K."/>
            <person name="Weber T."/>
        </authorList>
    </citation>
    <scope>NUCLEOTIDE SEQUENCE</scope>
    <source>
        <strain evidence="2">NBC_00049</strain>
    </source>
</reference>
<evidence type="ECO:0000256" key="1">
    <source>
        <dbReference type="SAM" id="MobiDB-lite"/>
    </source>
</evidence>
<name>A0AAU2JT98_9ACTN</name>
<dbReference type="AlphaFoldDB" id="A0AAU2JT98"/>
<accession>A0AAU2JT98</accession>
<protein>
    <submittedName>
        <fullName evidence="2">Uncharacterized protein</fullName>
    </submittedName>
</protein>